<dbReference type="RefSeq" id="WP_311554145.1">
    <property type="nucleotide sequence ID" value="NZ_JAVREJ010000001.1"/>
</dbReference>
<gene>
    <name evidence="3" type="ORF">RM445_01765</name>
</gene>
<dbReference type="Pfam" id="PF11755">
    <property type="entry name" value="DUF3311"/>
    <property type="match status" value="1"/>
</dbReference>
<sequence>MSEPKSGVDAGGGLRLSPWNLLLLLPFLMLITPWINADEPRLFGMPFFYWIQFAFVPVGVLAVAVVYLKTRDDGPVAPGVAPDVDELDEGTAGGSLAR</sequence>
<keyword evidence="2" id="KW-1133">Transmembrane helix</keyword>
<feature type="region of interest" description="Disordered" evidence="1">
    <location>
        <begin position="72"/>
        <end position="98"/>
    </location>
</feature>
<evidence type="ECO:0000256" key="1">
    <source>
        <dbReference type="SAM" id="MobiDB-lite"/>
    </source>
</evidence>
<accession>A0ABU2N5A5</accession>
<dbReference type="Proteomes" id="UP001183202">
    <property type="component" value="Unassembled WGS sequence"/>
</dbReference>
<evidence type="ECO:0000256" key="2">
    <source>
        <dbReference type="SAM" id="Phobius"/>
    </source>
</evidence>
<evidence type="ECO:0000313" key="3">
    <source>
        <dbReference type="EMBL" id="MDT0348248.1"/>
    </source>
</evidence>
<keyword evidence="2" id="KW-0472">Membrane</keyword>
<name>A0ABU2N5A5_9PSEU</name>
<dbReference type="EMBL" id="JAVREJ010000001">
    <property type="protein sequence ID" value="MDT0348248.1"/>
    <property type="molecule type" value="Genomic_DNA"/>
</dbReference>
<protein>
    <submittedName>
        <fullName evidence="3">DUF3311 domain-containing protein</fullName>
    </submittedName>
</protein>
<dbReference type="InterPro" id="IPR021741">
    <property type="entry name" value="DUF3311"/>
</dbReference>
<reference evidence="4" key="1">
    <citation type="submission" date="2023-07" db="EMBL/GenBank/DDBJ databases">
        <title>30 novel species of actinomycetes from the DSMZ collection.</title>
        <authorList>
            <person name="Nouioui I."/>
        </authorList>
    </citation>
    <scope>NUCLEOTIDE SEQUENCE [LARGE SCALE GENOMIC DNA]</scope>
    <source>
        <strain evidence="4">DSM 45834</strain>
    </source>
</reference>
<proteinExistence type="predicted"/>
<feature type="transmembrane region" description="Helical" evidence="2">
    <location>
        <begin position="12"/>
        <end position="35"/>
    </location>
</feature>
<keyword evidence="2" id="KW-0812">Transmembrane</keyword>
<comment type="caution">
    <text evidence="3">The sequence shown here is derived from an EMBL/GenBank/DDBJ whole genome shotgun (WGS) entry which is preliminary data.</text>
</comment>
<keyword evidence="4" id="KW-1185">Reference proteome</keyword>
<organism evidence="3 4">
    <name type="scientific">Pseudonocardia charpentierae</name>
    <dbReference type="NCBI Taxonomy" id="3075545"/>
    <lineage>
        <taxon>Bacteria</taxon>
        <taxon>Bacillati</taxon>
        <taxon>Actinomycetota</taxon>
        <taxon>Actinomycetes</taxon>
        <taxon>Pseudonocardiales</taxon>
        <taxon>Pseudonocardiaceae</taxon>
        <taxon>Pseudonocardia</taxon>
    </lineage>
</organism>
<evidence type="ECO:0000313" key="4">
    <source>
        <dbReference type="Proteomes" id="UP001183202"/>
    </source>
</evidence>
<feature type="transmembrane region" description="Helical" evidence="2">
    <location>
        <begin position="47"/>
        <end position="68"/>
    </location>
</feature>